<proteinExistence type="predicted"/>
<feature type="region of interest" description="Disordered" evidence="1">
    <location>
        <begin position="1"/>
        <end position="24"/>
    </location>
</feature>
<protein>
    <recommendedName>
        <fullName evidence="4">Abortive infection protein</fullName>
    </recommendedName>
</protein>
<gene>
    <name evidence="2" type="ORF">HDA43_004341</name>
</gene>
<evidence type="ECO:0000313" key="2">
    <source>
        <dbReference type="EMBL" id="NYF42140.1"/>
    </source>
</evidence>
<keyword evidence="3" id="KW-1185">Reference proteome</keyword>
<sequence>MRGKGITYDTGFVAGPGHSTREPFDPDVVRREMQVIRTDLHCTAVRITGGRQDRLEAAAGYAAEAGLEVWYSPFTCDLTAGELLDFLADGAARAERLRRDGAEVVLLTGSELSLFTTGFLPGDTLDERLALLAEPARLREVLPKVPARVNDFLAHAVKTVRGSFGGKVSYASLPMDGVDWTPFDIVSSDAGYRNAEIAPRFRDDIRAAVRRGKPLAITEFGCTTHRGAADLGGRGDMIVEWGGDGRPVRLVGDHVRDEEEQAAYLRELLDVFTAEGVDTAFVNTFARYDLPHRDDPREDFDLASYGVVKILEGGRTGEAYPGLPWEPKAAFAALADYYRGA</sequence>
<dbReference type="AlphaFoldDB" id="A0A852V1X4"/>
<evidence type="ECO:0000256" key="1">
    <source>
        <dbReference type="SAM" id="MobiDB-lite"/>
    </source>
</evidence>
<name>A0A852V1X4_9ACTN</name>
<reference evidence="2 3" key="1">
    <citation type="submission" date="2020-07" db="EMBL/GenBank/DDBJ databases">
        <title>Sequencing the genomes of 1000 actinobacteria strains.</title>
        <authorList>
            <person name="Klenk H.-P."/>
        </authorList>
    </citation>
    <scope>NUCLEOTIDE SEQUENCE [LARGE SCALE GENOMIC DNA]</scope>
    <source>
        <strain evidence="2 3">DSM 45763</strain>
    </source>
</reference>
<evidence type="ECO:0000313" key="3">
    <source>
        <dbReference type="Proteomes" id="UP000576393"/>
    </source>
</evidence>
<evidence type="ECO:0008006" key="4">
    <source>
        <dbReference type="Google" id="ProtNLM"/>
    </source>
</evidence>
<comment type="caution">
    <text evidence="2">The sequence shown here is derived from an EMBL/GenBank/DDBJ whole genome shotgun (WGS) entry which is preliminary data.</text>
</comment>
<dbReference type="RefSeq" id="WP_179824491.1">
    <property type="nucleotide sequence ID" value="NZ_JACCCO010000002.1"/>
</dbReference>
<dbReference type="EMBL" id="JACCCO010000002">
    <property type="protein sequence ID" value="NYF42140.1"/>
    <property type="molecule type" value="Genomic_DNA"/>
</dbReference>
<dbReference type="InterPro" id="IPR017853">
    <property type="entry name" value="GH"/>
</dbReference>
<accession>A0A852V1X4</accession>
<organism evidence="2 3">
    <name type="scientific">Streptosporangium sandarakinum</name>
    <dbReference type="NCBI Taxonomy" id="1260955"/>
    <lineage>
        <taxon>Bacteria</taxon>
        <taxon>Bacillati</taxon>
        <taxon>Actinomycetota</taxon>
        <taxon>Actinomycetes</taxon>
        <taxon>Streptosporangiales</taxon>
        <taxon>Streptosporangiaceae</taxon>
        <taxon>Streptosporangium</taxon>
    </lineage>
</organism>
<dbReference type="Gene3D" id="3.20.20.80">
    <property type="entry name" value="Glycosidases"/>
    <property type="match status" value="1"/>
</dbReference>
<dbReference type="SUPFAM" id="SSF51445">
    <property type="entry name" value="(Trans)glycosidases"/>
    <property type="match status" value="1"/>
</dbReference>
<dbReference type="Proteomes" id="UP000576393">
    <property type="component" value="Unassembled WGS sequence"/>
</dbReference>